<dbReference type="Pfam" id="PF01266">
    <property type="entry name" value="DAO"/>
    <property type="match status" value="1"/>
</dbReference>
<dbReference type="InterPro" id="IPR006076">
    <property type="entry name" value="FAD-dep_OxRdtase"/>
</dbReference>
<dbReference type="GO" id="GO:0016491">
    <property type="term" value="F:oxidoreductase activity"/>
    <property type="evidence" value="ECO:0007669"/>
    <property type="project" value="UniProtKB-KW"/>
</dbReference>
<evidence type="ECO:0000313" key="4">
    <source>
        <dbReference type="Proteomes" id="UP000228500"/>
    </source>
</evidence>
<dbReference type="PANTHER" id="PTHR13847:SF287">
    <property type="entry name" value="FAD-DEPENDENT OXIDOREDUCTASE DOMAIN-CONTAINING PROTEIN 1"/>
    <property type="match status" value="1"/>
</dbReference>
<comment type="caution">
    <text evidence="3">The sequence shown here is derived from an EMBL/GenBank/DDBJ whole genome shotgun (WGS) entry which is preliminary data.</text>
</comment>
<dbReference type="EMBL" id="PFJH01000115">
    <property type="protein sequence ID" value="PIX68531.1"/>
    <property type="molecule type" value="Genomic_DNA"/>
</dbReference>
<reference evidence="4" key="1">
    <citation type="submission" date="2017-09" db="EMBL/GenBank/DDBJ databases">
        <title>Depth-based differentiation of microbial function through sediment-hosted aquifers and enrichment of novel symbionts in the deep terrestrial subsurface.</title>
        <authorList>
            <person name="Probst A.J."/>
            <person name="Ladd B."/>
            <person name="Jarett J.K."/>
            <person name="Geller-Mcgrath D.E."/>
            <person name="Sieber C.M.K."/>
            <person name="Emerson J.B."/>
            <person name="Anantharaman K."/>
            <person name="Thomas B.C."/>
            <person name="Malmstrom R."/>
            <person name="Stieglmeier M."/>
            <person name="Klingl A."/>
            <person name="Woyke T."/>
            <person name="Ryan C.M."/>
            <person name="Banfield J.F."/>
        </authorList>
    </citation>
    <scope>NUCLEOTIDE SEQUENCE [LARGE SCALE GENOMIC DNA]</scope>
</reference>
<accession>A0A2M7LKC5</accession>
<organism evidence="3 4">
    <name type="scientific">Candidatus Roizmanbacteria bacterium CG_4_10_14_3_um_filter_39_13</name>
    <dbReference type="NCBI Taxonomy" id="1974831"/>
    <lineage>
        <taxon>Bacteria</taxon>
        <taxon>Candidatus Roizmaniibacteriota</taxon>
    </lineage>
</organism>
<feature type="domain" description="FAD dependent oxidoreductase" evidence="2">
    <location>
        <begin position="20"/>
        <end position="399"/>
    </location>
</feature>
<dbReference type="Gene3D" id="3.50.50.60">
    <property type="entry name" value="FAD/NAD(P)-binding domain"/>
    <property type="match status" value="1"/>
</dbReference>
<dbReference type="InterPro" id="IPR036188">
    <property type="entry name" value="FAD/NAD-bd_sf"/>
</dbReference>
<keyword evidence="1" id="KW-0560">Oxidoreductase</keyword>
<dbReference type="SUPFAM" id="SSF51905">
    <property type="entry name" value="FAD/NAD(P)-binding domain"/>
    <property type="match status" value="1"/>
</dbReference>
<dbReference type="GO" id="GO:0005737">
    <property type="term" value="C:cytoplasm"/>
    <property type="evidence" value="ECO:0007669"/>
    <property type="project" value="TreeGrafter"/>
</dbReference>
<evidence type="ECO:0000313" key="3">
    <source>
        <dbReference type="EMBL" id="PIX68531.1"/>
    </source>
</evidence>
<name>A0A2M7LKC5_9BACT</name>
<sequence length="432" mass="46639">MALRENVFRPEVRDIEKPADLVVIGGGMVGPSIAHFAQEKLGSKSRVVVLEANQGLAMGASSASLEQGRIGWPDETVCRMMMMSREFFQRPQDFGINMSSSQLGFTERPYLWAASKGSEIKTYQNLTRVLKSRGVDASYLDRQAIIAEYPWLKDTSVTGGMLDTSGFKIDSQQLARAFAQASGRTDFFVQTKGLKIVVSSGKVIGVNTSRGFIPTERVIVAAGAGTRGLIETVDGLSIPIVSIPRFSVSSRGRDPSLSISNPFIIVPKTYAYWRPDGAGILGGYSHEIPPIDRPENTLPDIDPSYRKNFLTAVWKGLNPDRLDNPEDAKYDTLGLLASVYSYSGPYSKGSTLGGFYVHRAEALGDDRPIITTFKDQGMPDIGVVTAEQGHGVMGALPSGVDGAEIIIGGSSDPKYDNFSINPPASQGISLTI</sequence>
<proteinExistence type="predicted"/>
<evidence type="ECO:0000256" key="1">
    <source>
        <dbReference type="ARBA" id="ARBA00023002"/>
    </source>
</evidence>
<dbReference type="PANTHER" id="PTHR13847">
    <property type="entry name" value="SARCOSINE DEHYDROGENASE-RELATED"/>
    <property type="match status" value="1"/>
</dbReference>
<dbReference type="AlphaFoldDB" id="A0A2M7LKC5"/>
<evidence type="ECO:0000259" key="2">
    <source>
        <dbReference type="Pfam" id="PF01266"/>
    </source>
</evidence>
<dbReference type="Gene3D" id="3.30.9.10">
    <property type="entry name" value="D-Amino Acid Oxidase, subunit A, domain 2"/>
    <property type="match status" value="1"/>
</dbReference>
<gene>
    <name evidence="3" type="ORF">COZ40_02755</name>
</gene>
<dbReference type="Proteomes" id="UP000228500">
    <property type="component" value="Unassembled WGS sequence"/>
</dbReference>
<protein>
    <recommendedName>
        <fullName evidence="2">FAD dependent oxidoreductase domain-containing protein</fullName>
    </recommendedName>
</protein>